<evidence type="ECO:0000313" key="2">
    <source>
        <dbReference type="Proteomes" id="UP000821865"/>
    </source>
</evidence>
<accession>A0ACB8DIE9</accession>
<organism evidence="1 2">
    <name type="scientific">Dermacentor silvarum</name>
    <name type="common">Tick</name>
    <dbReference type="NCBI Taxonomy" id="543639"/>
    <lineage>
        <taxon>Eukaryota</taxon>
        <taxon>Metazoa</taxon>
        <taxon>Ecdysozoa</taxon>
        <taxon>Arthropoda</taxon>
        <taxon>Chelicerata</taxon>
        <taxon>Arachnida</taxon>
        <taxon>Acari</taxon>
        <taxon>Parasitiformes</taxon>
        <taxon>Ixodida</taxon>
        <taxon>Ixodoidea</taxon>
        <taxon>Ixodidae</taxon>
        <taxon>Rhipicephalinae</taxon>
        <taxon>Dermacentor</taxon>
    </lineage>
</organism>
<comment type="caution">
    <text evidence="1">The sequence shown here is derived from an EMBL/GenBank/DDBJ whole genome shotgun (WGS) entry which is preliminary data.</text>
</comment>
<reference evidence="1" key="1">
    <citation type="submission" date="2020-05" db="EMBL/GenBank/DDBJ databases">
        <title>Large-scale comparative analyses of tick genomes elucidate their genetic diversity and vector capacities.</title>
        <authorList>
            <person name="Jia N."/>
            <person name="Wang J."/>
            <person name="Shi W."/>
            <person name="Du L."/>
            <person name="Sun Y."/>
            <person name="Zhan W."/>
            <person name="Jiang J."/>
            <person name="Wang Q."/>
            <person name="Zhang B."/>
            <person name="Ji P."/>
            <person name="Sakyi L.B."/>
            <person name="Cui X."/>
            <person name="Yuan T."/>
            <person name="Jiang B."/>
            <person name="Yang W."/>
            <person name="Lam T.T.-Y."/>
            <person name="Chang Q."/>
            <person name="Ding S."/>
            <person name="Wang X."/>
            <person name="Zhu J."/>
            <person name="Ruan X."/>
            <person name="Zhao L."/>
            <person name="Wei J."/>
            <person name="Que T."/>
            <person name="Du C."/>
            <person name="Cheng J."/>
            <person name="Dai P."/>
            <person name="Han X."/>
            <person name="Huang E."/>
            <person name="Gao Y."/>
            <person name="Liu J."/>
            <person name="Shao H."/>
            <person name="Ye R."/>
            <person name="Li L."/>
            <person name="Wei W."/>
            <person name="Wang X."/>
            <person name="Wang C."/>
            <person name="Yang T."/>
            <person name="Huo Q."/>
            <person name="Li W."/>
            <person name="Guo W."/>
            <person name="Chen H."/>
            <person name="Zhou L."/>
            <person name="Ni X."/>
            <person name="Tian J."/>
            <person name="Zhou Y."/>
            <person name="Sheng Y."/>
            <person name="Liu T."/>
            <person name="Pan Y."/>
            <person name="Xia L."/>
            <person name="Li J."/>
            <person name="Zhao F."/>
            <person name="Cao W."/>
        </authorList>
    </citation>
    <scope>NUCLEOTIDE SEQUENCE</scope>
    <source>
        <strain evidence="1">Dsil-2018</strain>
    </source>
</reference>
<name>A0ACB8DIE9_DERSI</name>
<sequence length="78" mass="8842">MDPYTLRLGVDTTIDMSVIPEVTHGNIVNYLVYSSSLVTLEEIKAFKSMEAHNYFTSGWVRSLSEMSLRDEKVLLLGE</sequence>
<protein>
    <submittedName>
        <fullName evidence="1">Uncharacterized protein</fullName>
    </submittedName>
</protein>
<evidence type="ECO:0000313" key="1">
    <source>
        <dbReference type="EMBL" id="KAH7970438.1"/>
    </source>
</evidence>
<keyword evidence="2" id="KW-1185">Reference proteome</keyword>
<gene>
    <name evidence="1" type="ORF">HPB49_006876</name>
</gene>
<dbReference type="EMBL" id="CM023480">
    <property type="protein sequence ID" value="KAH7970438.1"/>
    <property type="molecule type" value="Genomic_DNA"/>
</dbReference>
<proteinExistence type="predicted"/>
<dbReference type="Proteomes" id="UP000821865">
    <property type="component" value="Chromosome 11"/>
</dbReference>